<evidence type="ECO:0000313" key="1">
    <source>
        <dbReference type="EMBL" id="GAA0175936.1"/>
    </source>
</evidence>
<proteinExistence type="predicted"/>
<organism evidence="1 2">
    <name type="scientific">Lithospermum erythrorhizon</name>
    <name type="common">Purple gromwell</name>
    <name type="synonym">Lithospermum officinale var. erythrorhizon</name>
    <dbReference type="NCBI Taxonomy" id="34254"/>
    <lineage>
        <taxon>Eukaryota</taxon>
        <taxon>Viridiplantae</taxon>
        <taxon>Streptophyta</taxon>
        <taxon>Embryophyta</taxon>
        <taxon>Tracheophyta</taxon>
        <taxon>Spermatophyta</taxon>
        <taxon>Magnoliopsida</taxon>
        <taxon>eudicotyledons</taxon>
        <taxon>Gunneridae</taxon>
        <taxon>Pentapetalae</taxon>
        <taxon>asterids</taxon>
        <taxon>lamiids</taxon>
        <taxon>Boraginales</taxon>
        <taxon>Boraginaceae</taxon>
        <taxon>Boraginoideae</taxon>
        <taxon>Lithospermeae</taxon>
        <taxon>Lithospermum</taxon>
    </lineage>
</organism>
<reference evidence="1 2" key="1">
    <citation type="submission" date="2024-01" db="EMBL/GenBank/DDBJ databases">
        <title>The complete chloroplast genome sequence of Lithospermum erythrorhizon: insights into the phylogenetic relationship among Boraginaceae species and the maternal lineages of purple gromwells.</title>
        <authorList>
            <person name="Okada T."/>
            <person name="Watanabe K."/>
        </authorList>
    </citation>
    <scope>NUCLEOTIDE SEQUENCE [LARGE SCALE GENOMIC DNA]</scope>
</reference>
<protein>
    <submittedName>
        <fullName evidence="1">Uncharacterized protein</fullName>
    </submittedName>
</protein>
<dbReference type="EMBL" id="BAABME010009854">
    <property type="protein sequence ID" value="GAA0175936.1"/>
    <property type="molecule type" value="Genomic_DNA"/>
</dbReference>
<comment type="caution">
    <text evidence="1">The sequence shown here is derived from an EMBL/GenBank/DDBJ whole genome shotgun (WGS) entry which is preliminary data.</text>
</comment>
<sequence>MLHPTSPLMCHPAELFRPIMFDFIQKEFDACKAYSIKKDGVEITRGQLVVFLPRLTWSPGVVLILLRYEYISDLVTGAASRICYNVAAYNVLLNYVLIGIREAKKLLHSNFKTSEPSRAECSIFPVEDDIVEFPRKSIKQRYNPNKSKVC</sequence>
<dbReference type="Proteomes" id="UP001454036">
    <property type="component" value="Unassembled WGS sequence"/>
</dbReference>
<name>A0AAV3RKU9_LITER</name>
<keyword evidence="2" id="KW-1185">Reference proteome</keyword>
<dbReference type="AlphaFoldDB" id="A0AAV3RKU9"/>
<accession>A0AAV3RKU9</accession>
<evidence type="ECO:0000313" key="2">
    <source>
        <dbReference type="Proteomes" id="UP001454036"/>
    </source>
</evidence>
<gene>
    <name evidence="1" type="ORF">LIER_29024</name>
</gene>